<comment type="caution">
    <text evidence="1">The sequence shown here is derived from an EMBL/GenBank/DDBJ whole genome shotgun (WGS) entry which is preliminary data.</text>
</comment>
<keyword evidence="2" id="KW-1185">Reference proteome</keyword>
<evidence type="ECO:0000313" key="2">
    <source>
        <dbReference type="Proteomes" id="UP000314294"/>
    </source>
</evidence>
<sequence>MEMESAMAEAESSLCNEEISAISCSLRSDSALSTLAVLCSGPSPRPSPRPSPGPVGLLSAVLSNRKSCRRDQRLLLHSNVHRLLIANGFSSSFLPLCSYEKLVDDDTDATSALSSLLPIKMSHFSWCLHRGHCRLVDAHFTCQLRPPGGRPARRL</sequence>
<reference evidence="1 2" key="1">
    <citation type="submission" date="2019-03" db="EMBL/GenBank/DDBJ databases">
        <title>First draft genome of Liparis tanakae, snailfish: a comprehensive survey of snailfish specific genes.</title>
        <authorList>
            <person name="Kim W."/>
            <person name="Song I."/>
            <person name="Jeong J.-H."/>
            <person name="Kim D."/>
            <person name="Kim S."/>
            <person name="Ryu S."/>
            <person name="Song J.Y."/>
            <person name="Lee S.K."/>
        </authorList>
    </citation>
    <scope>NUCLEOTIDE SEQUENCE [LARGE SCALE GENOMIC DNA]</scope>
    <source>
        <tissue evidence="1">Muscle</tissue>
    </source>
</reference>
<evidence type="ECO:0000313" key="1">
    <source>
        <dbReference type="EMBL" id="TNN54101.1"/>
    </source>
</evidence>
<name>A0A4Z2GLK0_9TELE</name>
<dbReference type="AlphaFoldDB" id="A0A4Z2GLK0"/>
<proteinExistence type="predicted"/>
<organism evidence="1 2">
    <name type="scientific">Liparis tanakae</name>
    <name type="common">Tanaka's snailfish</name>
    <dbReference type="NCBI Taxonomy" id="230148"/>
    <lineage>
        <taxon>Eukaryota</taxon>
        <taxon>Metazoa</taxon>
        <taxon>Chordata</taxon>
        <taxon>Craniata</taxon>
        <taxon>Vertebrata</taxon>
        <taxon>Euteleostomi</taxon>
        <taxon>Actinopterygii</taxon>
        <taxon>Neopterygii</taxon>
        <taxon>Teleostei</taxon>
        <taxon>Neoteleostei</taxon>
        <taxon>Acanthomorphata</taxon>
        <taxon>Eupercaria</taxon>
        <taxon>Perciformes</taxon>
        <taxon>Cottioidei</taxon>
        <taxon>Cottales</taxon>
        <taxon>Liparidae</taxon>
        <taxon>Liparis</taxon>
    </lineage>
</organism>
<dbReference type="EMBL" id="SRLO01000496">
    <property type="protein sequence ID" value="TNN54101.1"/>
    <property type="molecule type" value="Genomic_DNA"/>
</dbReference>
<protein>
    <submittedName>
        <fullName evidence="1">Uncharacterized protein</fullName>
    </submittedName>
</protein>
<dbReference type="Proteomes" id="UP000314294">
    <property type="component" value="Unassembled WGS sequence"/>
</dbReference>
<accession>A0A4Z2GLK0</accession>
<gene>
    <name evidence="1" type="ORF">EYF80_035722</name>
</gene>